<keyword evidence="2" id="KW-1185">Reference proteome</keyword>
<evidence type="ECO:0000313" key="1">
    <source>
        <dbReference type="EMBL" id="GAK59310.1"/>
    </source>
</evidence>
<dbReference type="Proteomes" id="UP000030661">
    <property type="component" value="Unassembled WGS sequence"/>
</dbReference>
<dbReference type="AlphaFoldDB" id="A0A081C405"/>
<name>A0A081C405_VECG1</name>
<dbReference type="HOGENOM" id="CLU_2033499_0_0_0"/>
<proteinExistence type="predicted"/>
<reference evidence="1" key="1">
    <citation type="journal article" date="2015" name="PeerJ">
        <title>First genomic representation of candidate bacterial phylum KSB3 points to enhanced environmental sensing as a trigger of wastewater bulking.</title>
        <authorList>
            <person name="Sekiguchi Y."/>
            <person name="Ohashi A."/>
            <person name="Parks D.H."/>
            <person name="Yamauchi T."/>
            <person name="Tyson G.W."/>
            <person name="Hugenholtz P."/>
        </authorList>
    </citation>
    <scope>NUCLEOTIDE SEQUENCE [LARGE SCALE GENOMIC DNA]</scope>
</reference>
<gene>
    <name evidence="1" type="ORF">U27_06287</name>
</gene>
<evidence type="ECO:0000313" key="2">
    <source>
        <dbReference type="Proteomes" id="UP000030661"/>
    </source>
</evidence>
<dbReference type="EMBL" id="DF820470">
    <property type="protein sequence ID" value="GAK59310.1"/>
    <property type="molecule type" value="Genomic_DNA"/>
</dbReference>
<sequence>MPKGGGLRDGGGEDRVSIVWGHETYPKNAVIVDFWGSFSNAMGPGLTIEDARELGYLRWNVDDDGLKEFNQPIKRNPLYSHTTKAMTTIELLLSPIFILLQLFLPQGWEWFQGDSPGVKLI</sequence>
<organism evidence="1">
    <name type="scientific">Vecturithrix granuli</name>
    <dbReference type="NCBI Taxonomy" id="1499967"/>
    <lineage>
        <taxon>Bacteria</taxon>
        <taxon>Candidatus Moduliflexota</taxon>
        <taxon>Candidatus Vecturitrichia</taxon>
        <taxon>Candidatus Vecturitrichales</taxon>
        <taxon>Candidatus Vecturitrichaceae</taxon>
        <taxon>Candidatus Vecturithrix</taxon>
    </lineage>
</organism>
<accession>A0A081C405</accession>
<protein>
    <submittedName>
        <fullName evidence="1">Uncharacterized protein</fullName>
    </submittedName>
</protein>